<name>A0ABY9JQT4_9BACI</name>
<evidence type="ECO:0000313" key="14">
    <source>
        <dbReference type="Proteomes" id="UP001197974"/>
    </source>
</evidence>
<dbReference type="NCBIfam" id="NF003591">
    <property type="entry name" value="PRK05254.1-4"/>
    <property type="match status" value="1"/>
</dbReference>
<keyword evidence="6 9" id="KW-0227">DNA damage</keyword>
<evidence type="ECO:0000256" key="4">
    <source>
        <dbReference type="ARBA" id="ARBA00012030"/>
    </source>
</evidence>
<dbReference type="NCBIfam" id="TIGR00628">
    <property type="entry name" value="ung"/>
    <property type="match status" value="1"/>
</dbReference>
<keyword evidence="8 9" id="KW-0234">DNA repair</keyword>
<dbReference type="RefSeq" id="WP_226541248.1">
    <property type="nucleotide sequence ID" value="NZ_CP129013.1"/>
</dbReference>
<dbReference type="NCBIfam" id="NF003588">
    <property type="entry name" value="PRK05254.1-1"/>
    <property type="match status" value="1"/>
</dbReference>
<dbReference type="InterPro" id="IPR036895">
    <property type="entry name" value="Uracil-DNA_glycosylase-like_sf"/>
</dbReference>
<keyword evidence="9" id="KW-0963">Cytoplasm</keyword>
<dbReference type="InterPro" id="IPR005122">
    <property type="entry name" value="Uracil-DNA_glycosylase-like"/>
</dbReference>
<keyword evidence="7 9" id="KW-0378">Hydrolase</keyword>
<comment type="similarity">
    <text evidence="3 9 11">Belongs to the uracil-DNA glycosylase (UDG) superfamily. UNG family.</text>
</comment>
<dbReference type="Proteomes" id="UP001197974">
    <property type="component" value="Chromosome"/>
</dbReference>
<evidence type="ECO:0000256" key="7">
    <source>
        <dbReference type="ARBA" id="ARBA00022801"/>
    </source>
</evidence>
<feature type="domain" description="Uracil-DNA glycosylase-like" evidence="12">
    <location>
        <begin position="50"/>
        <end position="210"/>
    </location>
</feature>
<evidence type="ECO:0000256" key="6">
    <source>
        <dbReference type="ARBA" id="ARBA00022763"/>
    </source>
</evidence>
<evidence type="ECO:0000256" key="9">
    <source>
        <dbReference type="HAMAP-Rule" id="MF_00148"/>
    </source>
</evidence>
<dbReference type="CDD" id="cd10027">
    <property type="entry name" value="UDG-F1-like"/>
    <property type="match status" value="1"/>
</dbReference>
<dbReference type="NCBIfam" id="NF003592">
    <property type="entry name" value="PRK05254.1-5"/>
    <property type="match status" value="1"/>
</dbReference>
<dbReference type="SMART" id="SM00986">
    <property type="entry name" value="UDG"/>
    <property type="match status" value="1"/>
</dbReference>
<proteinExistence type="inferred from homology"/>
<evidence type="ECO:0000256" key="5">
    <source>
        <dbReference type="ARBA" id="ARBA00018429"/>
    </source>
</evidence>
<dbReference type="GO" id="GO:0004844">
    <property type="term" value="F:uracil DNA N-glycosylase activity"/>
    <property type="evidence" value="ECO:0007669"/>
    <property type="project" value="UniProtKB-EC"/>
</dbReference>
<evidence type="ECO:0000256" key="1">
    <source>
        <dbReference type="ARBA" id="ARBA00001400"/>
    </source>
</evidence>
<keyword evidence="13" id="KW-0326">Glycosidase</keyword>
<dbReference type="InterPro" id="IPR018085">
    <property type="entry name" value="Ura-DNA_Glyclase_AS"/>
</dbReference>
<dbReference type="HAMAP" id="MF_00148">
    <property type="entry name" value="UDG"/>
    <property type="match status" value="1"/>
</dbReference>
<accession>A0ABY9JQT4</accession>
<evidence type="ECO:0000256" key="11">
    <source>
        <dbReference type="RuleBase" id="RU003780"/>
    </source>
</evidence>
<evidence type="ECO:0000256" key="10">
    <source>
        <dbReference type="PROSITE-ProRule" id="PRU10072"/>
    </source>
</evidence>
<evidence type="ECO:0000313" key="13">
    <source>
        <dbReference type="EMBL" id="WLR41766.1"/>
    </source>
</evidence>
<dbReference type="PANTHER" id="PTHR11264:SF0">
    <property type="entry name" value="URACIL-DNA GLYCOSYLASE"/>
    <property type="match status" value="1"/>
</dbReference>
<comment type="function">
    <text evidence="2 9 11">Excises uracil residues from the DNA which can arise as a result of misincorporation of dUMP residues by DNA polymerase or due to deamination of cytosine.</text>
</comment>
<sequence>MFLEIENDWFQHLKRQLEEPYYQELMTFIKHEYETEMIYPQKDEVFTAFKATPLEKVKVVILGQDPYHQPNQAHGLSFSVKKGIKLPPSLRSIFKERENDLGIPFPKDGCLLNWAEQGVFLLNTVLTVREGEPYSHRNKGWERFTDEVIKLIDQKNSPVVFVLWGKHAQNKKEMIDKDKHFVLESPHPSPLSASRGFFGSHPFSKANAYLKETGQTPIDW</sequence>
<evidence type="ECO:0000256" key="8">
    <source>
        <dbReference type="ARBA" id="ARBA00023204"/>
    </source>
</evidence>
<evidence type="ECO:0000259" key="12">
    <source>
        <dbReference type="SMART" id="SM00986"/>
    </source>
</evidence>
<dbReference type="PROSITE" id="PS00130">
    <property type="entry name" value="U_DNA_GLYCOSYLASE"/>
    <property type="match status" value="1"/>
</dbReference>
<protein>
    <recommendedName>
        <fullName evidence="5 9">Uracil-DNA glycosylase</fullName>
        <shortName evidence="9">UDG</shortName>
        <ecNumber evidence="4 9">3.2.2.27</ecNumber>
    </recommendedName>
</protein>
<dbReference type="EMBL" id="CP129013">
    <property type="protein sequence ID" value="WLR41766.1"/>
    <property type="molecule type" value="Genomic_DNA"/>
</dbReference>
<dbReference type="EC" id="3.2.2.27" evidence="4 9"/>
<keyword evidence="14" id="KW-1185">Reference proteome</keyword>
<organism evidence="13 14">
    <name type="scientific">Bacillus carboniphilus</name>
    <dbReference type="NCBI Taxonomy" id="86663"/>
    <lineage>
        <taxon>Bacteria</taxon>
        <taxon>Bacillati</taxon>
        <taxon>Bacillota</taxon>
        <taxon>Bacilli</taxon>
        <taxon>Bacillales</taxon>
        <taxon>Bacillaceae</taxon>
        <taxon>Bacillus</taxon>
    </lineage>
</organism>
<dbReference type="SMART" id="SM00987">
    <property type="entry name" value="UreE_C"/>
    <property type="match status" value="1"/>
</dbReference>
<comment type="subcellular location">
    <subcellularLocation>
        <location evidence="9">Cytoplasm</location>
    </subcellularLocation>
</comment>
<feature type="active site" description="Proton acceptor" evidence="9 10">
    <location>
        <position position="65"/>
    </location>
</feature>
<comment type="catalytic activity">
    <reaction evidence="1 9 11">
        <text>Hydrolyzes single-stranded DNA or mismatched double-stranded DNA and polynucleotides, releasing free uracil.</text>
        <dbReference type="EC" id="3.2.2.27"/>
    </reaction>
</comment>
<dbReference type="NCBIfam" id="NF003589">
    <property type="entry name" value="PRK05254.1-2"/>
    <property type="match status" value="1"/>
</dbReference>
<dbReference type="InterPro" id="IPR002043">
    <property type="entry name" value="UDG_fam1"/>
</dbReference>
<reference evidence="13 14" key="1">
    <citation type="submission" date="2023-06" db="EMBL/GenBank/DDBJ databases">
        <title>Five Gram-positive bacteria isolated from mangrove sediments in Shenzhen, Guangdong, China.</title>
        <authorList>
            <person name="Yu S."/>
            <person name="Zheng W."/>
            <person name="Huang Y."/>
        </authorList>
    </citation>
    <scope>NUCLEOTIDE SEQUENCE [LARGE SCALE GENOMIC DNA]</scope>
    <source>
        <strain evidence="13 14">SaN35-3</strain>
    </source>
</reference>
<evidence type="ECO:0000256" key="3">
    <source>
        <dbReference type="ARBA" id="ARBA00008184"/>
    </source>
</evidence>
<evidence type="ECO:0000256" key="2">
    <source>
        <dbReference type="ARBA" id="ARBA00002631"/>
    </source>
</evidence>
<dbReference type="PANTHER" id="PTHR11264">
    <property type="entry name" value="URACIL-DNA GLYCOSYLASE"/>
    <property type="match status" value="1"/>
</dbReference>
<dbReference type="Pfam" id="PF03167">
    <property type="entry name" value="UDG"/>
    <property type="match status" value="1"/>
</dbReference>
<gene>
    <name evidence="9" type="primary">ung</name>
    <name evidence="13" type="ORF">LC087_12990</name>
</gene>
<dbReference type="SUPFAM" id="SSF52141">
    <property type="entry name" value="Uracil-DNA glycosylase-like"/>
    <property type="match status" value="1"/>
</dbReference>
<dbReference type="Gene3D" id="3.40.470.10">
    <property type="entry name" value="Uracil-DNA glycosylase-like domain"/>
    <property type="match status" value="1"/>
</dbReference>